<evidence type="ECO:0000313" key="1">
    <source>
        <dbReference type="EMBL" id="RZC01354.1"/>
    </source>
</evidence>
<organism evidence="1 2">
    <name type="scientific">Glycine soja</name>
    <name type="common">Wild soybean</name>
    <dbReference type="NCBI Taxonomy" id="3848"/>
    <lineage>
        <taxon>Eukaryota</taxon>
        <taxon>Viridiplantae</taxon>
        <taxon>Streptophyta</taxon>
        <taxon>Embryophyta</taxon>
        <taxon>Tracheophyta</taxon>
        <taxon>Spermatophyta</taxon>
        <taxon>Magnoliopsida</taxon>
        <taxon>eudicotyledons</taxon>
        <taxon>Gunneridae</taxon>
        <taxon>Pentapetalae</taxon>
        <taxon>rosids</taxon>
        <taxon>fabids</taxon>
        <taxon>Fabales</taxon>
        <taxon>Fabaceae</taxon>
        <taxon>Papilionoideae</taxon>
        <taxon>50 kb inversion clade</taxon>
        <taxon>NPAAA clade</taxon>
        <taxon>indigoferoid/millettioid clade</taxon>
        <taxon>Phaseoleae</taxon>
        <taxon>Glycine</taxon>
        <taxon>Glycine subgen. Soja</taxon>
    </lineage>
</organism>
<dbReference type="Gene3D" id="3.40.30.10">
    <property type="entry name" value="Glutaredoxin"/>
    <property type="match status" value="1"/>
</dbReference>
<comment type="caution">
    <text evidence="1">The sequence shown here is derived from an EMBL/GenBank/DDBJ whole genome shotgun (WGS) entry which is preliminary data.</text>
</comment>
<dbReference type="GO" id="GO:0032543">
    <property type="term" value="P:mitochondrial translation"/>
    <property type="evidence" value="ECO:0007669"/>
    <property type="project" value="InterPro"/>
</dbReference>
<accession>A0A445JS86</accession>
<dbReference type="GO" id="GO:0003735">
    <property type="term" value="F:structural constituent of ribosome"/>
    <property type="evidence" value="ECO:0007669"/>
    <property type="project" value="InterPro"/>
</dbReference>
<keyword evidence="2" id="KW-1185">Reference proteome</keyword>
<protein>
    <submittedName>
        <fullName evidence="1">Uncharacterized protein</fullName>
    </submittedName>
</protein>
<proteinExistence type="predicted"/>
<dbReference type="Proteomes" id="UP000289340">
    <property type="component" value="Chromosome 7"/>
</dbReference>
<dbReference type="GO" id="GO:0005762">
    <property type="term" value="C:mitochondrial large ribosomal subunit"/>
    <property type="evidence" value="ECO:0007669"/>
    <property type="project" value="TreeGrafter"/>
</dbReference>
<dbReference type="PANTHER" id="PTHR21396:SF2">
    <property type="entry name" value="LARGE RIBOSOMAL SUBUNIT PROTEIN ML43"/>
    <property type="match status" value="1"/>
</dbReference>
<name>A0A445JS86_GLYSO</name>
<dbReference type="PANTHER" id="PTHR21396">
    <property type="entry name" value="39S RIBOSOMAL PROTEIN L43"/>
    <property type="match status" value="1"/>
</dbReference>
<evidence type="ECO:0000313" key="2">
    <source>
        <dbReference type="Proteomes" id="UP000289340"/>
    </source>
</evidence>
<reference evidence="1 2" key="1">
    <citation type="submission" date="2018-09" db="EMBL/GenBank/DDBJ databases">
        <title>A high-quality reference genome of wild soybean provides a powerful tool to mine soybean genomes.</title>
        <authorList>
            <person name="Xie M."/>
            <person name="Chung C.Y.L."/>
            <person name="Li M.-W."/>
            <person name="Wong F.-L."/>
            <person name="Chan T.-F."/>
            <person name="Lam H.-M."/>
        </authorList>
    </citation>
    <scope>NUCLEOTIDE SEQUENCE [LARGE SCALE GENOMIC DNA]</scope>
    <source>
        <strain evidence="2">cv. W05</strain>
        <tissue evidence="1">Hypocotyl of etiolated seedlings</tissue>
    </source>
</reference>
<dbReference type="AlphaFoldDB" id="A0A445JS86"/>
<sequence length="144" mass="16602">MESHLPMFKEKNHQLEVATELIRGQHPHLKGFYSSLSIFEKGSQETPSKESRLDKGTSMVRGLGNPIKYYRLTFTPSGKMLLLVRYSSMKCREQKPGSNMHEEYGSRRLTRLRNALGRKVVKLRTRHVTKHPSVQGTWTAAVKY</sequence>
<dbReference type="EMBL" id="QZWG01000007">
    <property type="protein sequence ID" value="RZC01354.1"/>
    <property type="molecule type" value="Genomic_DNA"/>
</dbReference>
<gene>
    <name evidence="1" type="ORF">D0Y65_016874</name>
</gene>
<dbReference type="InterPro" id="IPR039927">
    <property type="entry name" value="Ribosomal_mL43"/>
</dbReference>